<organism evidence="2 3">
    <name type="scientific">Apostasia shenzhenica</name>
    <dbReference type="NCBI Taxonomy" id="1088818"/>
    <lineage>
        <taxon>Eukaryota</taxon>
        <taxon>Viridiplantae</taxon>
        <taxon>Streptophyta</taxon>
        <taxon>Embryophyta</taxon>
        <taxon>Tracheophyta</taxon>
        <taxon>Spermatophyta</taxon>
        <taxon>Magnoliopsida</taxon>
        <taxon>Liliopsida</taxon>
        <taxon>Asparagales</taxon>
        <taxon>Orchidaceae</taxon>
        <taxon>Apostasioideae</taxon>
        <taxon>Apostasia</taxon>
    </lineage>
</organism>
<evidence type="ECO:0000313" key="2">
    <source>
        <dbReference type="EMBL" id="PKA52900.1"/>
    </source>
</evidence>
<dbReference type="Proteomes" id="UP000236161">
    <property type="component" value="Unassembled WGS sequence"/>
</dbReference>
<feature type="compositionally biased region" description="Pro residues" evidence="1">
    <location>
        <begin position="163"/>
        <end position="173"/>
    </location>
</feature>
<reference evidence="2 3" key="1">
    <citation type="journal article" date="2017" name="Nature">
        <title>The Apostasia genome and the evolution of orchids.</title>
        <authorList>
            <person name="Zhang G.Q."/>
            <person name="Liu K.W."/>
            <person name="Li Z."/>
            <person name="Lohaus R."/>
            <person name="Hsiao Y.Y."/>
            <person name="Niu S.C."/>
            <person name="Wang J.Y."/>
            <person name="Lin Y.C."/>
            <person name="Xu Q."/>
            <person name="Chen L.J."/>
            <person name="Yoshida K."/>
            <person name="Fujiwara S."/>
            <person name="Wang Z.W."/>
            <person name="Zhang Y.Q."/>
            <person name="Mitsuda N."/>
            <person name="Wang M."/>
            <person name="Liu G.H."/>
            <person name="Pecoraro L."/>
            <person name="Huang H.X."/>
            <person name="Xiao X.J."/>
            <person name="Lin M."/>
            <person name="Wu X.Y."/>
            <person name="Wu W.L."/>
            <person name="Chen Y.Y."/>
            <person name="Chang S.B."/>
            <person name="Sakamoto S."/>
            <person name="Ohme-Takagi M."/>
            <person name="Yagi M."/>
            <person name="Zeng S.J."/>
            <person name="Shen C.Y."/>
            <person name="Yeh C.M."/>
            <person name="Luo Y.B."/>
            <person name="Tsai W.C."/>
            <person name="Van de Peer Y."/>
            <person name="Liu Z.J."/>
        </authorList>
    </citation>
    <scope>NUCLEOTIDE SEQUENCE [LARGE SCALE GENOMIC DNA]</scope>
    <source>
        <strain evidence="3">cv. Shenzhen</strain>
        <tissue evidence="2">Stem</tissue>
    </source>
</reference>
<evidence type="ECO:0000313" key="3">
    <source>
        <dbReference type="Proteomes" id="UP000236161"/>
    </source>
</evidence>
<sequence length="173" mass="18861">MEIGHRRLDHKELIASISKPNENRLKKKNDQKYIEFERNGKVNHLQCKVLSAPGLALPYDDGRHDLLPQIRLPLLDGGHYHIPNASGRSPVETAPDPLHRYVVESKGGDLGLLVGLSSADRSSRDFDLSALFSLASLFSSVVFSSSLASPQPAGLASVRRPRLSPPASPQPAD</sequence>
<feature type="region of interest" description="Disordered" evidence="1">
    <location>
        <begin position="148"/>
        <end position="173"/>
    </location>
</feature>
<keyword evidence="3" id="KW-1185">Reference proteome</keyword>
<gene>
    <name evidence="2" type="ORF">AXF42_Ash001881</name>
</gene>
<protein>
    <submittedName>
        <fullName evidence="2">Uncharacterized protein</fullName>
    </submittedName>
</protein>
<accession>A0A2I0ABI1</accession>
<proteinExistence type="predicted"/>
<dbReference type="EMBL" id="KZ452001">
    <property type="protein sequence ID" value="PKA52900.1"/>
    <property type="molecule type" value="Genomic_DNA"/>
</dbReference>
<dbReference type="AlphaFoldDB" id="A0A2I0ABI1"/>
<evidence type="ECO:0000256" key="1">
    <source>
        <dbReference type="SAM" id="MobiDB-lite"/>
    </source>
</evidence>
<name>A0A2I0ABI1_9ASPA</name>